<feature type="transmembrane region" description="Helical" evidence="1">
    <location>
        <begin position="168"/>
        <end position="191"/>
    </location>
</feature>
<dbReference type="RefSeq" id="WP_075604640.1">
    <property type="nucleotide sequence ID" value="NZ_CP121769.1"/>
</dbReference>
<evidence type="ECO:0000256" key="2">
    <source>
        <dbReference type="SAM" id="SignalP"/>
    </source>
</evidence>
<keyword evidence="2" id="KW-0732">Signal</keyword>
<proteinExistence type="predicted"/>
<keyword evidence="1" id="KW-1133">Transmembrane helix</keyword>
<sequence>MQILKRFFCYCLILCFMTACTKTEYQDENTKTETIRAFFIADNKLYVVGDLHSYQFESSNKENADYKERETTEFIRLLQSEKMKSVTKAEIIYIKNQMKTPDIESRVKLTSLHNKKSSEQFYDIYGKLVKIENQDAVLNKAKLEQPLQTQFIAYSEKITLDSEATGMVLVWGIGSVVFIPLYIIFSPLVLINKITD</sequence>
<feature type="signal peptide" evidence="2">
    <location>
        <begin position="1"/>
        <end position="21"/>
    </location>
</feature>
<dbReference type="PROSITE" id="PS51257">
    <property type="entry name" value="PROKAR_LIPOPROTEIN"/>
    <property type="match status" value="1"/>
</dbReference>
<keyword evidence="1" id="KW-0472">Membrane</keyword>
<accession>A0AAJ6D9K9</accession>
<evidence type="ECO:0000313" key="3">
    <source>
        <dbReference type="EMBL" id="WGE09359.1"/>
    </source>
</evidence>
<keyword evidence="1" id="KW-0812">Transmembrane</keyword>
<gene>
    <name evidence="3" type="ORF">QBL01_08860</name>
</gene>
<dbReference type="Proteomes" id="UP001222296">
    <property type="component" value="Chromosome"/>
</dbReference>
<evidence type="ECO:0000313" key="4">
    <source>
        <dbReference type="Proteomes" id="UP001222296"/>
    </source>
</evidence>
<protein>
    <recommendedName>
        <fullName evidence="5">Lipoprotein</fullName>
    </recommendedName>
</protein>
<dbReference type="AlphaFoldDB" id="A0AAJ6D9K9"/>
<dbReference type="EMBL" id="CP121769">
    <property type="protein sequence ID" value="WGE09359.1"/>
    <property type="molecule type" value="Genomic_DNA"/>
</dbReference>
<feature type="chain" id="PRO_5042571631" description="Lipoprotein" evidence="2">
    <location>
        <begin position="22"/>
        <end position="196"/>
    </location>
</feature>
<reference evidence="3" key="1">
    <citation type="submission" date="2023-04" db="EMBL/GenBank/DDBJ databases">
        <title>Molecular characterization of the Integrative and Conjugative elements harboring multidrug-resistance gene from Glaesserella (Haemophilus) parasuis.</title>
        <authorList>
            <person name="Che Y."/>
            <person name="Zhou L."/>
        </authorList>
    </citation>
    <scope>NUCLEOTIDE SEQUENCE</scope>
    <source>
        <strain evidence="3">Z44</strain>
    </source>
</reference>
<name>A0AAJ6D9K9_GLAPU</name>
<evidence type="ECO:0008006" key="5">
    <source>
        <dbReference type="Google" id="ProtNLM"/>
    </source>
</evidence>
<organism evidence="3 4">
    <name type="scientific">Glaesserella parasuis</name>
    <name type="common">Haemophilus parasuis</name>
    <dbReference type="NCBI Taxonomy" id="738"/>
    <lineage>
        <taxon>Bacteria</taxon>
        <taxon>Pseudomonadati</taxon>
        <taxon>Pseudomonadota</taxon>
        <taxon>Gammaproteobacteria</taxon>
        <taxon>Pasteurellales</taxon>
        <taxon>Pasteurellaceae</taxon>
        <taxon>Glaesserella</taxon>
    </lineage>
</organism>
<evidence type="ECO:0000256" key="1">
    <source>
        <dbReference type="SAM" id="Phobius"/>
    </source>
</evidence>